<evidence type="ECO:0000313" key="1">
    <source>
        <dbReference type="EMBL" id="MDQ7937554.1"/>
    </source>
</evidence>
<reference evidence="1 2" key="1">
    <citation type="journal article" date="2023" name="Int. J. Syst. Evol. Microbiol.">
        <title>Lactiplantibacillus brownii sp. nov., a novel psychrotolerant species isolated from sauerkraut.</title>
        <authorList>
            <person name="Heng Y.C."/>
            <person name="Silvaraju S."/>
            <person name="Lee J.K.Y."/>
            <person name="Kittelmann S."/>
        </authorList>
    </citation>
    <scope>NUCLEOTIDE SEQUENCE [LARGE SCALE GENOMIC DNA]</scope>
    <source>
        <strain evidence="1 2">WILCCON 0030</strain>
    </source>
</reference>
<comment type="caution">
    <text evidence="1">The sequence shown here is derived from an EMBL/GenBank/DDBJ whole genome shotgun (WGS) entry which is preliminary data.</text>
</comment>
<proteinExistence type="predicted"/>
<accession>A0ABU1A9F6</accession>
<dbReference type="EMBL" id="JAVCWF010000001">
    <property type="protein sequence ID" value="MDQ7937554.1"/>
    <property type="molecule type" value="Genomic_DNA"/>
</dbReference>
<name>A0ABU1A9F6_9LACO</name>
<dbReference type="Proteomes" id="UP001227831">
    <property type="component" value="Unassembled WGS sequence"/>
</dbReference>
<evidence type="ECO:0000313" key="2">
    <source>
        <dbReference type="Proteomes" id="UP001227831"/>
    </source>
</evidence>
<sequence>MRLIDFNLSTADLDRQLPLFWEHDQQRSPIQSLNLTDHQLVLTQKKAAKPMTLDQFSARTRQISSPTGLYVLTATGVEPLFGYRLSDGQLLLG</sequence>
<gene>
    <name evidence="1" type="ORF">RA086_07915</name>
</gene>
<keyword evidence="2" id="KW-1185">Reference proteome</keyword>
<protein>
    <submittedName>
        <fullName evidence="1">Uncharacterized protein</fullName>
    </submittedName>
</protein>
<organism evidence="1 2">
    <name type="scientific">Lactiplantibacillus brownii</name>
    <dbReference type="NCBI Taxonomy" id="3069269"/>
    <lineage>
        <taxon>Bacteria</taxon>
        <taxon>Bacillati</taxon>
        <taxon>Bacillota</taxon>
        <taxon>Bacilli</taxon>
        <taxon>Lactobacillales</taxon>
        <taxon>Lactobacillaceae</taxon>
        <taxon>Lactiplantibacillus</taxon>
    </lineage>
</organism>
<dbReference type="RefSeq" id="WP_308703295.1">
    <property type="nucleotide sequence ID" value="NZ_AP027463.1"/>
</dbReference>